<gene>
    <name evidence="15" type="primary">Zfp352</name>
    <name evidence="13" type="ORF">rCG_63331</name>
</gene>
<dbReference type="CDD" id="cd21575">
    <property type="entry name" value="KLF18_N"/>
    <property type="match status" value="1"/>
</dbReference>
<feature type="region of interest" description="Disordered" evidence="11">
    <location>
        <begin position="1"/>
        <end position="36"/>
    </location>
</feature>
<proteinExistence type="predicted"/>
<keyword evidence="2" id="KW-0479">Metal-binding</keyword>
<dbReference type="GO" id="GO:0008270">
    <property type="term" value="F:zinc ion binding"/>
    <property type="evidence" value="ECO:0007669"/>
    <property type="project" value="UniProtKB-KW"/>
</dbReference>
<dbReference type="GO" id="GO:1990859">
    <property type="term" value="P:cellular response to endothelin"/>
    <property type="evidence" value="ECO:0007669"/>
    <property type="project" value="UniProtKB-ARBA"/>
</dbReference>
<evidence type="ECO:0000256" key="6">
    <source>
        <dbReference type="ARBA" id="ARBA00023015"/>
    </source>
</evidence>
<evidence type="ECO:0000256" key="4">
    <source>
        <dbReference type="ARBA" id="ARBA00022771"/>
    </source>
</evidence>
<evidence type="ECO:0000256" key="9">
    <source>
        <dbReference type="ARBA" id="ARBA00023242"/>
    </source>
</evidence>
<feature type="region of interest" description="Disordered" evidence="11">
    <location>
        <begin position="392"/>
        <end position="425"/>
    </location>
</feature>
<evidence type="ECO:0000256" key="7">
    <source>
        <dbReference type="ARBA" id="ARBA00023125"/>
    </source>
</evidence>
<accession>A6JRF6</accession>
<keyword evidence="6" id="KW-0805">Transcription regulation</keyword>
<dbReference type="FunFam" id="3.30.160.60:FF:000125">
    <property type="entry name" value="Putative zinc finger protein 143"/>
    <property type="match status" value="1"/>
</dbReference>
<evidence type="ECO:0000256" key="1">
    <source>
        <dbReference type="ARBA" id="ARBA00004123"/>
    </source>
</evidence>
<dbReference type="Proteomes" id="UP000234681">
    <property type="component" value="Chromosome 5"/>
</dbReference>
<evidence type="ECO:0000256" key="3">
    <source>
        <dbReference type="ARBA" id="ARBA00022737"/>
    </source>
</evidence>
<evidence type="ECO:0000259" key="12">
    <source>
        <dbReference type="PROSITE" id="PS50157"/>
    </source>
</evidence>
<evidence type="ECO:0000313" key="14">
    <source>
        <dbReference type="Proteomes" id="UP000234681"/>
    </source>
</evidence>
<evidence type="ECO:0000256" key="5">
    <source>
        <dbReference type="ARBA" id="ARBA00022833"/>
    </source>
</evidence>
<dbReference type="GO" id="GO:0005634">
    <property type="term" value="C:nucleus"/>
    <property type="evidence" value="ECO:0007669"/>
    <property type="project" value="UniProtKB-SubCell"/>
</dbReference>
<dbReference type="RGD" id="1563227">
    <property type="gene designation" value="Zfp352"/>
</dbReference>
<feature type="domain" description="C2H2-type" evidence="12">
    <location>
        <begin position="468"/>
        <end position="497"/>
    </location>
</feature>
<keyword evidence="5" id="KW-0862">Zinc</keyword>
<keyword evidence="8" id="KW-0804">Transcription</keyword>
<dbReference type="SUPFAM" id="SSF57667">
    <property type="entry name" value="beta-beta-alpha zinc fingers"/>
    <property type="match status" value="2"/>
</dbReference>
<dbReference type="CTD" id="236537"/>
<dbReference type="PANTHER" id="PTHR23235:SF156">
    <property type="entry name" value="KRUPPEL-LIKE FACTOR 18"/>
    <property type="match status" value="1"/>
</dbReference>
<evidence type="ECO:0000256" key="8">
    <source>
        <dbReference type="ARBA" id="ARBA00023163"/>
    </source>
</evidence>
<sequence length="559" mass="62404">MDMAETPGASQTVPCNTQPSPVESSQLVSGQSSEMPTWKQTGMASSYFNPYETACTQNSTAHRGKATDSYFGEPSETASFIQQVVSAEQNKSPEGSLFMKLNSTATSCLPQPLDTRKTLYNEGYWRRTLNSDKTLLIQNTDLCESQRITFGNHPVALSGSHAGQVPNVDHLDSVWDQTFGGDLEMPFSDDSYYSQMTTKYGGHLTLYESQMIAPSCNQVLDTDQFVTSFYEQNPFGDQQRSPVTENKFYGDQMIVPNAYQAFYEPQVRDNSDQINFDSRMASFSGQNICSGQESIFQDEHSLSGFQTSGYRCDQDWIMNHQVISPIGGQTLYDSQKPTSTFNTTPHGSKRTTSSAEDNLAWHPETSSSSEETLYMGQMRASVDQNVYASQNGTANTEESLEPEVTSLSNQAPDVGESSDSSSSPLIRIQSQGISSASGLDQGQHPQIRLDLKTQSPVSPEKPPTLKRYSCTYQGCEKSYTKSHHLKDHMRKHTGEKPFVCDQIGCNWKFFRSIDLNRHKKKHSGERPYACPKCNKNYSRPYYLKQHQVSHIQALPTTAN</sequence>
<dbReference type="OrthoDB" id="9622916at2759"/>
<dbReference type="PROSITE" id="PS00028">
    <property type="entry name" value="ZINC_FINGER_C2H2_1"/>
    <property type="match status" value="3"/>
</dbReference>
<dbReference type="FunFam" id="3.30.160.60:FF:000437">
    <property type="entry name" value="zinc finger and BTB domain-containing protein 38"/>
    <property type="match status" value="1"/>
</dbReference>
<evidence type="ECO:0000313" key="13">
    <source>
        <dbReference type="EMBL" id="EDL97748.1"/>
    </source>
</evidence>
<keyword evidence="4 10" id="KW-0863">Zinc-finger</keyword>
<dbReference type="AGR" id="RGD:1563227"/>
<feature type="region of interest" description="Disordered" evidence="11">
    <location>
        <begin position="328"/>
        <end position="371"/>
    </location>
</feature>
<protein>
    <submittedName>
        <fullName evidence="13">RCG63331</fullName>
    </submittedName>
</protein>
<dbReference type="Pfam" id="PF00096">
    <property type="entry name" value="zf-C2H2"/>
    <property type="match status" value="2"/>
</dbReference>
<dbReference type="FunFam" id="3.30.160.60:FF:000018">
    <property type="entry name" value="Krueppel-like factor 15"/>
    <property type="match status" value="1"/>
</dbReference>
<feature type="domain" description="C2H2-type" evidence="12">
    <location>
        <begin position="528"/>
        <end position="555"/>
    </location>
</feature>
<dbReference type="RefSeq" id="NP_001102827.1">
    <property type="nucleotide sequence ID" value="NM_001109357.1"/>
</dbReference>
<feature type="domain" description="C2H2-type" evidence="12">
    <location>
        <begin position="498"/>
        <end position="527"/>
    </location>
</feature>
<feature type="compositionally biased region" description="Polar residues" evidence="11">
    <location>
        <begin position="8"/>
        <end position="36"/>
    </location>
</feature>
<keyword evidence="7" id="KW-0238">DNA-binding</keyword>
<reference evidence="14" key="1">
    <citation type="submission" date="2005-09" db="EMBL/GenBank/DDBJ databases">
        <authorList>
            <person name="Mural R.J."/>
            <person name="Li P.W."/>
            <person name="Adams M.D."/>
            <person name="Amanatides P.G."/>
            <person name="Baden-Tillson H."/>
            <person name="Barnstead M."/>
            <person name="Chin S.H."/>
            <person name="Dew I."/>
            <person name="Evans C.A."/>
            <person name="Ferriera S."/>
            <person name="Flanigan M."/>
            <person name="Fosler C."/>
            <person name="Glodek A."/>
            <person name="Gu Z."/>
            <person name="Holt R.A."/>
            <person name="Jennings D."/>
            <person name="Kraft C.L."/>
            <person name="Lu F."/>
            <person name="Nguyen T."/>
            <person name="Nusskern D.R."/>
            <person name="Pfannkoch C.M."/>
            <person name="Sitter C."/>
            <person name="Sutton G.G."/>
            <person name="Venter J.C."/>
            <person name="Wang Z."/>
            <person name="Woodage T."/>
            <person name="Zheng X.H."/>
            <person name="Zhong F."/>
        </authorList>
    </citation>
    <scope>NUCLEOTIDE SEQUENCE [LARGE SCALE GENOMIC DNA]</scope>
    <source>
        <strain>BN</strain>
        <strain evidence="14">Sprague-Dawley</strain>
    </source>
</reference>
<evidence type="ECO:0000256" key="10">
    <source>
        <dbReference type="PROSITE-ProRule" id="PRU00042"/>
    </source>
</evidence>
<dbReference type="GO" id="GO:0003677">
    <property type="term" value="F:DNA binding"/>
    <property type="evidence" value="ECO:0007669"/>
    <property type="project" value="UniProtKB-KW"/>
</dbReference>
<dbReference type="GeneID" id="502968"/>
<comment type="subcellular location">
    <subcellularLocation>
        <location evidence="1">Nucleus</location>
    </subcellularLocation>
</comment>
<dbReference type="PROSITE" id="PS50157">
    <property type="entry name" value="ZINC_FINGER_C2H2_2"/>
    <property type="match status" value="3"/>
</dbReference>
<organism evidence="13 14">
    <name type="scientific">Rattus norvegicus</name>
    <name type="common">Rat</name>
    <dbReference type="NCBI Taxonomy" id="10116"/>
    <lineage>
        <taxon>Eukaryota</taxon>
        <taxon>Metazoa</taxon>
        <taxon>Chordata</taxon>
        <taxon>Craniata</taxon>
        <taxon>Vertebrata</taxon>
        <taxon>Euteleostomi</taxon>
        <taxon>Mammalia</taxon>
        <taxon>Eutheria</taxon>
        <taxon>Euarchontoglires</taxon>
        <taxon>Glires</taxon>
        <taxon>Rodentia</taxon>
        <taxon>Myomorpha</taxon>
        <taxon>Muroidea</taxon>
        <taxon>Muridae</taxon>
        <taxon>Murinae</taxon>
        <taxon>Rattus</taxon>
    </lineage>
</organism>
<dbReference type="AlphaFoldDB" id="A6JRF6"/>
<keyword evidence="9" id="KW-0539">Nucleus</keyword>
<dbReference type="InterPro" id="IPR013087">
    <property type="entry name" value="Znf_C2H2_type"/>
</dbReference>
<dbReference type="Gene3D" id="3.30.160.60">
    <property type="entry name" value="Classic Zinc Finger"/>
    <property type="match status" value="3"/>
</dbReference>
<name>A6JRF6_RAT</name>
<dbReference type="EMBL" id="CH473998">
    <property type="protein sequence ID" value="EDL97748.1"/>
    <property type="molecule type" value="Genomic_DNA"/>
</dbReference>
<dbReference type="PANTHER" id="PTHR23235">
    <property type="entry name" value="KRUEPPEL-LIKE TRANSCRIPTION FACTOR"/>
    <property type="match status" value="1"/>
</dbReference>
<evidence type="ECO:0000256" key="11">
    <source>
        <dbReference type="SAM" id="MobiDB-lite"/>
    </source>
</evidence>
<dbReference type="InterPro" id="IPR036236">
    <property type="entry name" value="Znf_C2H2_sf"/>
</dbReference>
<dbReference type="KEGG" id="rno:502968"/>
<keyword evidence="3" id="KW-0677">Repeat</keyword>
<evidence type="ECO:0000256" key="2">
    <source>
        <dbReference type="ARBA" id="ARBA00022723"/>
    </source>
</evidence>
<feature type="compositionally biased region" description="Polar residues" evidence="11">
    <location>
        <begin position="331"/>
        <end position="356"/>
    </location>
</feature>
<dbReference type="SMART" id="SM00355">
    <property type="entry name" value="ZnF_C2H2"/>
    <property type="match status" value="3"/>
</dbReference>
<evidence type="ECO:0000313" key="15">
    <source>
        <dbReference type="RGD" id="1563227"/>
    </source>
</evidence>